<dbReference type="InterPro" id="IPR045444">
    <property type="entry name" value="DUF6503"/>
</dbReference>
<evidence type="ECO:0000313" key="2">
    <source>
        <dbReference type="Proteomes" id="UP000181898"/>
    </source>
</evidence>
<gene>
    <name evidence="1" type="ORF">LPB136_11720</name>
</gene>
<dbReference type="Pfam" id="PF20113">
    <property type="entry name" value="DUF6503"/>
    <property type="match status" value="1"/>
</dbReference>
<dbReference type="OrthoDB" id="1489248at2"/>
<proteinExistence type="predicted"/>
<reference evidence="1 2" key="1">
    <citation type="submission" date="2016-11" db="EMBL/GenBank/DDBJ databases">
        <title>Tenacibaculum sp. LPB0136, isolated from marine environment.</title>
        <authorList>
            <person name="Kim E."/>
            <person name="Yi H."/>
        </authorList>
    </citation>
    <scope>NUCLEOTIDE SEQUENCE [LARGE SCALE GENOMIC DNA]</scope>
    <source>
        <strain evidence="1 2">LPB0136</strain>
    </source>
</reference>
<protein>
    <submittedName>
        <fullName evidence="1">Uncharacterized protein</fullName>
    </submittedName>
</protein>
<keyword evidence="2" id="KW-1185">Reference proteome</keyword>
<sequence length="234" mass="27595">MKKLITVLFLAFAFQGVSQELTGEQLVEKAIEYHDPNGNWNTFNGELFVSMKTPKSGERKSQIKINLPQEYFYVKASRGENTTEYTVEKENCTIGFNGETPSEEIKKENKLSCERANMYKNYYTYLYGLPMKLKDNGTIIHPKTERKTFKGKEYLVLKVSYEKEVGKDTWYFYFNPKNYGMEIYQFFKDESKNDGEYILLTEEETINDIKFPKNRAWYYNKDDGYLGTDFLSKK</sequence>
<dbReference type="KEGG" id="ten:LPB136_11720"/>
<dbReference type="AlphaFoldDB" id="A0A1L3JLJ4"/>
<dbReference type="EMBL" id="CP018155">
    <property type="protein sequence ID" value="APG65991.1"/>
    <property type="molecule type" value="Genomic_DNA"/>
</dbReference>
<evidence type="ECO:0000313" key="1">
    <source>
        <dbReference type="EMBL" id="APG65991.1"/>
    </source>
</evidence>
<accession>A0A1L3JLJ4</accession>
<dbReference type="STRING" id="1850252.LPB136_11720"/>
<dbReference type="Proteomes" id="UP000181898">
    <property type="component" value="Chromosome"/>
</dbReference>
<dbReference type="RefSeq" id="WP_072556513.1">
    <property type="nucleotide sequence ID" value="NZ_CP018155.1"/>
</dbReference>
<name>A0A1L3JLJ4_9FLAO</name>
<organism evidence="1 2">
    <name type="scientific">Tenacibaculum todarodis</name>
    <dbReference type="NCBI Taxonomy" id="1850252"/>
    <lineage>
        <taxon>Bacteria</taxon>
        <taxon>Pseudomonadati</taxon>
        <taxon>Bacteroidota</taxon>
        <taxon>Flavobacteriia</taxon>
        <taxon>Flavobacteriales</taxon>
        <taxon>Flavobacteriaceae</taxon>
        <taxon>Tenacibaculum</taxon>
    </lineage>
</organism>